<reference evidence="1" key="1">
    <citation type="submission" date="2019-08" db="EMBL/GenBank/DDBJ databases">
        <authorList>
            <person name="Kucharzyk K."/>
            <person name="Murdoch R.W."/>
            <person name="Higgins S."/>
            <person name="Loffler F."/>
        </authorList>
    </citation>
    <scope>NUCLEOTIDE SEQUENCE</scope>
</reference>
<name>A0A644WKY4_9ZZZZ</name>
<evidence type="ECO:0008006" key="2">
    <source>
        <dbReference type="Google" id="ProtNLM"/>
    </source>
</evidence>
<sequence>MTKTLEMVFRNAEGKEAVISVTDPRDDVSRAEVDIVMQDIVAKNIFVTKSGELVQTIDARIRTRDAVSLA</sequence>
<gene>
    <name evidence="1" type="ORF">SDC9_50717</name>
</gene>
<proteinExistence type="predicted"/>
<dbReference type="Pfam" id="PF11148">
    <property type="entry name" value="DUF2922"/>
    <property type="match status" value="1"/>
</dbReference>
<accession>A0A644WKY4</accession>
<protein>
    <recommendedName>
        <fullName evidence="2">DUF2922 domain-containing protein</fullName>
    </recommendedName>
</protein>
<dbReference type="AlphaFoldDB" id="A0A644WKY4"/>
<dbReference type="EMBL" id="VSSQ01001039">
    <property type="protein sequence ID" value="MPM04440.1"/>
    <property type="molecule type" value="Genomic_DNA"/>
</dbReference>
<organism evidence="1">
    <name type="scientific">bioreactor metagenome</name>
    <dbReference type="NCBI Taxonomy" id="1076179"/>
    <lineage>
        <taxon>unclassified sequences</taxon>
        <taxon>metagenomes</taxon>
        <taxon>ecological metagenomes</taxon>
    </lineage>
</organism>
<evidence type="ECO:0000313" key="1">
    <source>
        <dbReference type="EMBL" id="MPM04440.1"/>
    </source>
</evidence>
<dbReference type="InterPro" id="IPR021321">
    <property type="entry name" value="DUF2922"/>
</dbReference>
<comment type="caution">
    <text evidence="1">The sequence shown here is derived from an EMBL/GenBank/DDBJ whole genome shotgun (WGS) entry which is preliminary data.</text>
</comment>